<keyword evidence="2" id="KW-0479">Metal-binding</keyword>
<dbReference type="InterPro" id="IPR017900">
    <property type="entry name" value="4Fe4S_Fe_S_CS"/>
</dbReference>
<evidence type="ECO:0000256" key="3">
    <source>
        <dbReference type="ARBA" id="ARBA00023004"/>
    </source>
</evidence>
<dbReference type="Pfam" id="PF13247">
    <property type="entry name" value="Fer4_11"/>
    <property type="match status" value="1"/>
</dbReference>
<dbReference type="Gene3D" id="3.30.70.20">
    <property type="match status" value="2"/>
</dbReference>
<dbReference type="PANTHER" id="PTHR43177">
    <property type="entry name" value="PROTEIN NRFC"/>
    <property type="match status" value="1"/>
</dbReference>
<dbReference type="PANTHER" id="PTHR43177:SF3">
    <property type="entry name" value="PROTEIN NRFC HOMOLOG"/>
    <property type="match status" value="1"/>
</dbReference>
<dbReference type="GO" id="GO:0046872">
    <property type="term" value="F:metal ion binding"/>
    <property type="evidence" value="ECO:0007669"/>
    <property type="project" value="UniProtKB-KW"/>
</dbReference>
<name>A0A3N1UHH6_9BACT</name>
<feature type="domain" description="4Fe-4S ferredoxin-type" evidence="5">
    <location>
        <begin position="69"/>
        <end position="98"/>
    </location>
</feature>
<accession>A0A3N1UHH6</accession>
<dbReference type="PROSITE" id="PS51379">
    <property type="entry name" value="4FE4S_FER_2"/>
    <property type="match status" value="2"/>
</dbReference>
<keyword evidence="3" id="KW-0408">Iron</keyword>
<dbReference type="Proteomes" id="UP000276223">
    <property type="component" value="Unassembled WGS sequence"/>
</dbReference>
<keyword evidence="1" id="KW-0004">4Fe-4S</keyword>
<dbReference type="OrthoDB" id="9789030at2"/>
<dbReference type="RefSeq" id="WP_123291058.1">
    <property type="nucleotide sequence ID" value="NZ_RJVA01000014.1"/>
</dbReference>
<dbReference type="SUPFAM" id="SSF54862">
    <property type="entry name" value="4Fe-4S ferredoxins"/>
    <property type="match status" value="1"/>
</dbReference>
<evidence type="ECO:0000256" key="2">
    <source>
        <dbReference type="ARBA" id="ARBA00022723"/>
    </source>
</evidence>
<keyword evidence="7" id="KW-1185">Reference proteome</keyword>
<protein>
    <submittedName>
        <fullName evidence="6">Formate dehydrogenase iron-sulfur subunit</fullName>
    </submittedName>
</protein>
<dbReference type="InterPro" id="IPR050954">
    <property type="entry name" value="ET_IronSulfur_Cluster-Binding"/>
</dbReference>
<evidence type="ECO:0000313" key="7">
    <source>
        <dbReference type="Proteomes" id="UP000276223"/>
    </source>
</evidence>
<reference evidence="6 7" key="1">
    <citation type="submission" date="2018-11" db="EMBL/GenBank/DDBJ databases">
        <title>Genomic Encyclopedia of Type Strains, Phase IV (KMG-IV): sequencing the most valuable type-strain genomes for metagenomic binning, comparative biology and taxonomic classification.</title>
        <authorList>
            <person name="Goeker M."/>
        </authorList>
    </citation>
    <scope>NUCLEOTIDE SEQUENCE [LARGE SCALE GENOMIC DNA]</scope>
    <source>
        <strain evidence="6 7">DSM 22027</strain>
    </source>
</reference>
<comment type="caution">
    <text evidence="6">The sequence shown here is derived from an EMBL/GenBank/DDBJ whole genome shotgun (WGS) entry which is preliminary data.</text>
</comment>
<gene>
    <name evidence="6" type="ORF">EDC27_2602</name>
</gene>
<evidence type="ECO:0000256" key="4">
    <source>
        <dbReference type="ARBA" id="ARBA00023014"/>
    </source>
</evidence>
<organism evidence="6 7">
    <name type="scientific">Desulfosoma caldarium</name>
    <dbReference type="NCBI Taxonomy" id="610254"/>
    <lineage>
        <taxon>Bacteria</taxon>
        <taxon>Pseudomonadati</taxon>
        <taxon>Thermodesulfobacteriota</taxon>
        <taxon>Syntrophobacteria</taxon>
        <taxon>Syntrophobacterales</taxon>
        <taxon>Syntrophobacteraceae</taxon>
        <taxon>Desulfosoma</taxon>
    </lineage>
</organism>
<evidence type="ECO:0000259" key="5">
    <source>
        <dbReference type="PROSITE" id="PS51379"/>
    </source>
</evidence>
<dbReference type="InterPro" id="IPR017896">
    <property type="entry name" value="4Fe4S_Fe-S-bd"/>
</dbReference>
<evidence type="ECO:0000256" key="1">
    <source>
        <dbReference type="ARBA" id="ARBA00022485"/>
    </source>
</evidence>
<dbReference type="PROSITE" id="PS00198">
    <property type="entry name" value="4FE4S_FER_1"/>
    <property type="match status" value="1"/>
</dbReference>
<dbReference type="EMBL" id="RJVA01000014">
    <property type="protein sequence ID" value="ROQ90712.1"/>
    <property type="molecule type" value="Genomic_DNA"/>
</dbReference>
<dbReference type="AlphaFoldDB" id="A0A3N1UHH6"/>
<sequence length="179" mass="19654">MNPYLYVDFQRCTACFACESACEIAHGSPSRIHLAFAQGLPTPLMCRQCENSPCAAVCPEQALAWKEGDGVVFFEDRCTRCGWCAVACPFGVLTVTPFGSEGLLKCDLCRSRREEGKRPACVLTCPTSAISDEPSKVLQRRRRRQPLATTLKTSKAHSGPSVRIAGFDGTVQSFQRNRT</sequence>
<feature type="domain" description="4Fe-4S ferredoxin-type" evidence="5">
    <location>
        <begin position="3"/>
        <end position="32"/>
    </location>
</feature>
<keyword evidence="4" id="KW-0411">Iron-sulfur</keyword>
<proteinExistence type="predicted"/>
<evidence type="ECO:0000313" key="6">
    <source>
        <dbReference type="EMBL" id="ROQ90712.1"/>
    </source>
</evidence>
<dbReference type="GO" id="GO:0051539">
    <property type="term" value="F:4 iron, 4 sulfur cluster binding"/>
    <property type="evidence" value="ECO:0007669"/>
    <property type="project" value="UniProtKB-KW"/>
</dbReference>